<dbReference type="PANTHER" id="PTHR38782">
    <property type="match status" value="1"/>
</dbReference>
<evidence type="ECO:0000256" key="4">
    <source>
        <dbReference type="ARBA" id="ARBA00022764"/>
    </source>
</evidence>
<organism evidence="8 9">
    <name type="scientific">Candidatus Muproteobacteria bacterium RBG_19FT_COMBO_61_10</name>
    <dbReference type="NCBI Taxonomy" id="1817761"/>
    <lineage>
        <taxon>Bacteria</taxon>
        <taxon>Pseudomonadati</taxon>
        <taxon>Pseudomonadota</taxon>
        <taxon>Candidatus Muproteobacteria</taxon>
    </lineage>
</organism>
<evidence type="ECO:0000259" key="6">
    <source>
        <dbReference type="Pfam" id="PF03888"/>
    </source>
</evidence>
<dbReference type="InterPro" id="IPR033434">
    <property type="entry name" value="MucB/RseB_N"/>
</dbReference>
<evidence type="ECO:0000259" key="7">
    <source>
        <dbReference type="Pfam" id="PF17188"/>
    </source>
</evidence>
<evidence type="ECO:0000256" key="2">
    <source>
        <dbReference type="ARBA" id="ARBA00008150"/>
    </source>
</evidence>
<evidence type="ECO:0000256" key="5">
    <source>
        <dbReference type="SAM" id="SignalP"/>
    </source>
</evidence>
<name>A0A1F6UJG9_9PROT</name>
<dbReference type="Pfam" id="PF03888">
    <property type="entry name" value="MucB_RseB"/>
    <property type="match status" value="1"/>
</dbReference>
<dbReference type="Proteomes" id="UP000177950">
    <property type="component" value="Unassembled WGS sequence"/>
</dbReference>
<comment type="similarity">
    <text evidence="2">Belongs to the RseB family.</text>
</comment>
<feature type="signal peptide" evidence="5">
    <location>
        <begin position="1"/>
        <end position="24"/>
    </location>
</feature>
<evidence type="ECO:0000256" key="1">
    <source>
        <dbReference type="ARBA" id="ARBA00004418"/>
    </source>
</evidence>
<dbReference type="GO" id="GO:0030288">
    <property type="term" value="C:outer membrane-bounded periplasmic space"/>
    <property type="evidence" value="ECO:0007669"/>
    <property type="project" value="TreeGrafter"/>
</dbReference>
<keyword evidence="3 5" id="KW-0732">Signal</keyword>
<dbReference type="Gene3D" id="2.50.20.10">
    <property type="entry name" value="Lipoprotein localisation LolA/LolB/LppX"/>
    <property type="match status" value="1"/>
</dbReference>
<evidence type="ECO:0008006" key="10">
    <source>
        <dbReference type="Google" id="ProtNLM"/>
    </source>
</evidence>
<dbReference type="EMBL" id="MFSV01000132">
    <property type="protein sequence ID" value="OGI57517.1"/>
    <property type="molecule type" value="Genomic_DNA"/>
</dbReference>
<dbReference type="AlphaFoldDB" id="A0A1F6UJG9"/>
<dbReference type="InterPro" id="IPR038484">
    <property type="entry name" value="MucB/RseB_C_sf"/>
</dbReference>
<comment type="subcellular location">
    <subcellularLocation>
        <location evidence="1">Periplasm</location>
    </subcellularLocation>
</comment>
<evidence type="ECO:0000313" key="8">
    <source>
        <dbReference type="EMBL" id="OGI57517.1"/>
    </source>
</evidence>
<dbReference type="Pfam" id="PF17188">
    <property type="entry name" value="MucB_RseB_C"/>
    <property type="match status" value="1"/>
</dbReference>
<proteinExistence type="inferred from homology"/>
<dbReference type="GO" id="GO:0032885">
    <property type="term" value="P:regulation of polysaccharide biosynthetic process"/>
    <property type="evidence" value="ECO:0007669"/>
    <property type="project" value="TreeGrafter"/>
</dbReference>
<feature type="domain" description="MucB/RseB N-terminal" evidence="6">
    <location>
        <begin position="26"/>
        <end position="203"/>
    </location>
</feature>
<dbReference type="GO" id="GO:0045152">
    <property type="term" value="F:antisigma factor binding"/>
    <property type="evidence" value="ECO:0007669"/>
    <property type="project" value="TreeGrafter"/>
</dbReference>
<dbReference type="CDD" id="cd16327">
    <property type="entry name" value="RseB"/>
    <property type="match status" value="1"/>
</dbReference>
<evidence type="ECO:0000313" key="9">
    <source>
        <dbReference type="Proteomes" id="UP000177950"/>
    </source>
</evidence>
<evidence type="ECO:0000256" key="3">
    <source>
        <dbReference type="ARBA" id="ARBA00022729"/>
    </source>
</evidence>
<dbReference type="Gene3D" id="3.30.200.100">
    <property type="entry name" value="MucB/RseB, C-terminal domain"/>
    <property type="match status" value="1"/>
</dbReference>
<gene>
    <name evidence="8" type="ORF">A2V58_04260</name>
</gene>
<feature type="domain" description="MucB/RseB C-terminal" evidence="7">
    <location>
        <begin position="224"/>
        <end position="319"/>
    </location>
</feature>
<sequence length="323" mass="35304">MTGYFFHRFTLVVLLGLAAPLAQAADAQALFARMQQAGRSLDYEGTFVYQHGDQLESLRIVHKAGASGVRERLVSLNGAPREIIRTESEVRCYLPDENAALIEHRRADKRSFPALLPDSLVHLKSNYTIQVGKEGRIAGRKAVSVHIKPRDAYRYGYLLWADEASGLLLKASLLNEHGGVVEQYMFAQVSIGKSIPESELKPQYPTKGVVWQRADDETPALPTGQWTAAQLPAGYSLSARLMRRLPARKQPVEHLVYSDGLAVVSVFIEKAGDEAKPNVLSGLTHMGAVHAFGKVVDGHQVTVVGEAPALTVDMIGESVWSGP</sequence>
<protein>
    <recommendedName>
        <fullName evidence="10">Transcriptional regulator</fullName>
    </recommendedName>
</protein>
<dbReference type="PIRSF" id="PIRSF005427">
    <property type="entry name" value="RseB"/>
    <property type="match status" value="1"/>
</dbReference>
<comment type="caution">
    <text evidence="8">The sequence shown here is derived from an EMBL/GenBank/DDBJ whole genome shotgun (WGS) entry which is preliminary data.</text>
</comment>
<dbReference type="PANTHER" id="PTHR38782:SF1">
    <property type="entry name" value="SIGMA-E FACTOR REGULATORY PROTEIN RSEB"/>
    <property type="match status" value="1"/>
</dbReference>
<dbReference type="InterPro" id="IPR005588">
    <property type="entry name" value="MucB_RseB"/>
</dbReference>
<accession>A0A1F6UJG9</accession>
<feature type="chain" id="PRO_5009527021" description="Transcriptional regulator" evidence="5">
    <location>
        <begin position="25"/>
        <end position="323"/>
    </location>
</feature>
<reference evidence="8 9" key="1">
    <citation type="journal article" date="2016" name="Nat. Commun.">
        <title>Thousands of microbial genomes shed light on interconnected biogeochemical processes in an aquifer system.</title>
        <authorList>
            <person name="Anantharaman K."/>
            <person name="Brown C.T."/>
            <person name="Hug L.A."/>
            <person name="Sharon I."/>
            <person name="Castelle C.J."/>
            <person name="Probst A.J."/>
            <person name="Thomas B.C."/>
            <person name="Singh A."/>
            <person name="Wilkins M.J."/>
            <person name="Karaoz U."/>
            <person name="Brodie E.L."/>
            <person name="Williams K.H."/>
            <person name="Hubbard S.S."/>
            <person name="Banfield J.F."/>
        </authorList>
    </citation>
    <scope>NUCLEOTIDE SEQUENCE [LARGE SCALE GENOMIC DNA]</scope>
</reference>
<dbReference type="InterPro" id="IPR033436">
    <property type="entry name" value="MucB/RseB_C"/>
</dbReference>
<keyword evidence="4" id="KW-0574">Periplasm</keyword>